<evidence type="ECO:0000256" key="1">
    <source>
        <dbReference type="SAM" id="Phobius"/>
    </source>
</evidence>
<keyword evidence="1" id="KW-1133">Transmembrane helix</keyword>
<gene>
    <name evidence="2" type="ORF">K0B96_02770</name>
</gene>
<organism evidence="2 3">
    <name type="scientific">Horticoccus luteus</name>
    <dbReference type="NCBI Taxonomy" id="2862869"/>
    <lineage>
        <taxon>Bacteria</taxon>
        <taxon>Pseudomonadati</taxon>
        <taxon>Verrucomicrobiota</taxon>
        <taxon>Opitutia</taxon>
        <taxon>Opitutales</taxon>
        <taxon>Opitutaceae</taxon>
        <taxon>Horticoccus</taxon>
    </lineage>
</organism>
<reference evidence="2" key="1">
    <citation type="submission" date="2021-08" db="EMBL/GenBank/DDBJ databases">
        <title>Genome of a novel bacterium of the phylum Verrucomicrobia, Oleiharenicola sp. KSB-15.</title>
        <authorList>
            <person name="Chung J.-H."/>
            <person name="Ahn J.-H."/>
            <person name="Yoon Y."/>
            <person name="Kim D.-Y."/>
            <person name="An S.-H."/>
            <person name="Park I."/>
            <person name="Yeon J."/>
        </authorList>
    </citation>
    <scope>NUCLEOTIDE SEQUENCE</scope>
    <source>
        <strain evidence="2">KSB-15</strain>
    </source>
</reference>
<accession>A0A8F9TWY0</accession>
<dbReference type="Proteomes" id="UP000825051">
    <property type="component" value="Chromosome"/>
</dbReference>
<dbReference type="EMBL" id="CP080507">
    <property type="protein sequence ID" value="QYM79557.1"/>
    <property type="molecule type" value="Genomic_DNA"/>
</dbReference>
<sequence length="242" mass="26213">MTCPAPRFLPRRRSASASRGMTLAEVMVALAVLTLALGGILATLLQSRRLTERSVTQNSALTIVQGYIEQMKNMELVQVTGGQDTKGNPVLNPASHNIPTLLDDTTADGLMTSTGTPPALNTIVPGVTPEGIVDNLRGFDTSKDYTATSSTSTDTSKDATTQQVAWNSIWTKARTYPATRVGLTDLKLNLWVWVSDLSNTSSAQAQRVFGITIIYTWQYRDGARTQYAIGSVRTIRSVVPTF</sequence>
<keyword evidence="1" id="KW-0812">Transmembrane</keyword>
<dbReference type="Pfam" id="PF07963">
    <property type="entry name" value="N_methyl"/>
    <property type="match status" value="1"/>
</dbReference>
<evidence type="ECO:0000313" key="2">
    <source>
        <dbReference type="EMBL" id="QYM79557.1"/>
    </source>
</evidence>
<dbReference type="NCBIfam" id="TIGR02532">
    <property type="entry name" value="IV_pilin_GFxxxE"/>
    <property type="match status" value="1"/>
</dbReference>
<evidence type="ECO:0000313" key="3">
    <source>
        <dbReference type="Proteomes" id="UP000825051"/>
    </source>
</evidence>
<protein>
    <submittedName>
        <fullName evidence="2">Prepilin-type N-terminal cleavage/methylation domain-containing protein</fullName>
    </submittedName>
</protein>
<dbReference type="AlphaFoldDB" id="A0A8F9TWY0"/>
<feature type="transmembrane region" description="Helical" evidence="1">
    <location>
        <begin position="21"/>
        <end position="45"/>
    </location>
</feature>
<dbReference type="RefSeq" id="WP_220163597.1">
    <property type="nucleotide sequence ID" value="NZ_CP080507.1"/>
</dbReference>
<proteinExistence type="predicted"/>
<dbReference type="InterPro" id="IPR012902">
    <property type="entry name" value="N_methyl_site"/>
</dbReference>
<keyword evidence="1" id="KW-0472">Membrane</keyword>
<name>A0A8F9TWY0_9BACT</name>
<dbReference type="KEGG" id="ole:K0B96_02770"/>
<keyword evidence="3" id="KW-1185">Reference proteome</keyword>